<dbReference type="EMBL" id="AWGB01000031">
    <property type="protein sequence ID" value="ESQ89149.1"/>
    <property type="molecule type" value="Genomic_DNA"/>
</dbReference>
<evidence type="ECO:0000313" key="2">
    <source>
        <dbReference type="EMBL" id="ESQ89149.1"/>
    </source>
</evidence>
<keyword evidence="1" id="KW-0812">Transmembrane</keyword>
<feature type="transmembrane region" description="Helical" evidence="1">
    <location>
        <begin position="45"/>
        <end position="66"/>
    </location>
</feature>
<keyword evidence="1" id="KW-1133">Transmembrane helix</keyword>
<dbReference type="AlphaFoldDB" id="V4PPC2"/>
<feature type="transmembrane region" description="Helical" evidence="1">
    <location>
        <begin position="86"/>
        <end position="103"/>
    </location>
</feature>
<reference evidence="2 3" key="1">
    <citation type="journal article" date="2014" name="Nature">
        <title>Sequential evolution of bacterial morphology by co-option of a developmental regulator.</title>
        <authorList>
            <person name="Jiang C."/>
            <person name="Brown P.J."/>
            <person name="Ducret A."/>
            <person name="Brun Y.V."/>
        </authorList>
    </citation>
    <scope>NUCLEOTIDE SEQUENCE [LARGE SCALE GENOMIC DNA]</scope>
    <source>
        <strain evidence="2 3">DSM 16100</strain>
    </source>
</reference>
<feature type="transmembrane region" description="Helical" evidence="1">
    <location>
        <begin position="115"/>
        <end position="136"/>
    </location>
</feature>
<organism evidence="2 3">
    <name type="scientific">Asticcacaulis benevestitus DSM 16100 = ATCC BAA-896</name>
    <dbReference type="NCBI Taxonomy" id="1121022"/>
    <lineage>
        <taxon>Bacteria</taxon>
        <taxon>Pseudomonadati</taxon>
        <taxon>Pseudomonadota</taxon>
        <taxon>Alphaproteobacteria</taxon>
        <taxon>Caulobacterales</taxon>
        <taxon>Caulobacteraceae</taxon>
        <taxon>Asticcacaulis</taxon>
    </lineage>
</organism>
<proteinExistence type="predicted"/>
<evidence type="ECO:0000313" key="3">
    <source>
        <dbReference type="Proteomes" id="UP000017837"/>
    </source>
</evidence>
<dbReference type="Proteomes" id="UP000017837">
    <property type="component" value="Unassembled WGS sequence"/>
</dbReference>
<dbReference type="STRING" id="1121022.GCA_000376105_00714"/>
<accession>V4PPC2</accession>
<name>V4PPC2_9CAUL</name>
<protein>
    <recommendedName>
        <fullName evidence="4">DUF2975 domain-containing protein</fullName>
    </recommendedName>
</protein>
<evidence type="ECO:0008006" key="4">
    <source>
        <dbReference type="Google" id="ProtNLM"/>
    </source>
</evidence>
<gene>
    <name evidence="2" type="ORF">ABENE_14340</name>
</gene>
<keyword evidence="3" id="KW-1185">Reference proteome</keyword>
<comment type="caution">
    <text evidence="2">The sequence shown here is derived from an EMBL/GenBank/DDBJ whole genome shotgun (WGS) entry which is preliminary data.</text>
</comment>
<dbReference type="PATRIC" id="fig|1121022.4.peg.2916"/>
<keyword evidence="1" id="KW-0472">Membrane</keyword>
<sequence>MKNLFAGFVALAYLAVSLIFRANEIMAAKPDDHFNFYDLLLPRPILLVYGLAPLLIAIAIYQLNLFTMAGRDPLTGNFTPKALQPLRLAGLFLTAGGMMYMGFETILSRLIGTEILPFNSGAGLPFMIIGFALAAISRNGNALAANAQKLRSELDDIV</sequence>
<evidence type="ECO:0000256" key="1">
    <source>
        <dbReference type="SAM" id="Phobius"/>
    </source>
</evidence>